<evidence type="ECO:0000313" key="2">
    <source>
        <dbReference type="Proteomes" id="UP000825701"/>
    </source>
</evidence>
<dbReference type="RefSeq" id="WP_261403189.1">
    <property type="nucleotide sequence ID" value="NZ_CP081869.1"/>
</dbReference>
<dbReference type="AlphaFoldDB" id="A0A9E6R8K5"/>
<dbReference type="InterPro" id="IPR029024">
    <property type="entry name" value="TerB-like"/>
</dbReference>
<organism evidence="1 2">
    <name type="scientific">Chenggangzhangella methanolivorans</name>
    <dbReference type="NCBI Taxonomy" id="1437009"/>
    <lineage>
        <taxon>Bacteria</taxon>
        <taxon>Pseudomonadati</taxon>
        <taxon>Pseudomonadota</taxon>
        <taxon>Alphaproteobacteria</taxon>
        <taxon>Hyphomicrobiales</taxon>
        <taxon>Methylopilaceae</taxon>
        <taxon>Chenggangzhangella</taxon>
    </lineage>
</organism>
<dbReference type="KEGG" id="cmet:K6K41_26300"/>
<accession>A0A9E6R8K5</accession>
<evidence type="ECO:0000313" key="1">
    <source>
        <dbReference type="EMBL" id="QZO00044.1"/>
    </source>
</evidence>
<protein>
    <submittedName>
        <fullName evidence="1">TerB family tellurite resistance protein</fullName>
    </submittedName>
</protein>
<dbReference type="Proteomes" id="UP000825701">
    <property type="component" value="Chromosome"/>
</dbReference>
<dbReference type="EMBL" id="CP081869">
    <property type="protein sequence ID" value="QZO00044.1"/>
    <property type="molecule type" value="Genomic_DNA"/>
</dbReference>
<dbReference type="SUPFAM" id="SSF158682">
    <property type="entry name" value="TerB-like"/>
    <property type="match status" value="1"/>
</dbReference>
<name>A0A9E6R8K5_9HYPH</name>
<gene>
    <name evidence="1" type="ORF">K6K41_26300</name>
</gene>
<reference evidence="1" key="1">
    <citation type="submission" date="2021-08" db="EMBL/GenBank/DDBJ databases">
        <authorList>
            <person name="Zhang H."/>
            <person name="Xu M."/>
            <person name="Yu Z."/>
            <person name="Yang L."/>
            <person name="Cai Y."/>
        </authorList>
    </citation>
    <scope>NUCLEOTIDE SEQUENCE</scope>
    <source>
        <strain evidence="1">CHL1</strain>
    </source>
</reference>
<keyword evidence="2" id="KW-1185">Reference proteome</keyword>
<proteinExistence type="predicted"/>
<sequence>MPIIATILSGLFFWGVYWFIFMDGHKAVGGMLTGRRNAKRRAAALDAEARAPITLIADPRDAATVLMYLVARQKGDYSAAQLSAIGAEMRGVLSLEGDLAERQSYARFACTKTPSVTAAIQDVAPLPSDRLTPEERDDLFAMVDRIANVDGPPSDEQAASLAALRKALEPAEATGQGFGWTRARA</sequence>